<keyword evidence="5 12" id="KW-0337">GPI-anchor biosynthesis</keyword>
<feature type="transmembrane region" description="Helical" evidence="12">
    <location>
        <begin position="436"/>
        <end position="458"/>
    </location>
</feature>
<comment type="function">
    <text evidence="12">Mannosyltransferase involved in glycosylphosphatidylinositol-anchor biosynthesis.</text>
</comment>
<proteinExistence type="inferred from homology"/>
<feature type="transmembrane region" description="Helical" evidence="12">
    <location>
        <begin position="232"/>
        <end position="250"/>
    </location>
</feature>
<evidence type="ECO:0000256" key="12">
    <source>
        <dbReference type="RuleBase" id="RU363112"/>
    </source>
</evidence>
<comment type="similarity">
    <text evidence="3 12">Belongs to the PIGV family.</text>
</comment>
<evidence type="ECO:0000256" key="5">
    <source>
        <dbReference type="ARBA" id="ARBA00022502"/>
    </source>
</evidence>
<keyword evidence="9 12" id="KW-0256">Endoplasmic reticulum</keyword>
<dbReference type="GO" id="GO:0004376">
    <property type="term" value="F:GPI mannosyltransferase activity"/>
    <property type="evidence" value="ECO:0007669"/>
    <property type="project" value="InterPro"/>
</dbReference>
<comment type="caution">
    <text evidence="13">The sequence shown here is derived from an EMBL/GenBank/DDBJ whole genome shotgun (WGS) entry which is preliminary data.</text>
</comment>
<gene>
    <name evidence="13" type="ORF">NLI96_g1087</name>
</gene>
<accession>A0AAD5YLD6</accession>
<dbReference type="PANTHER" id="PTHR12468">
    <property type="entry name" value="GPI MANNOSYLTRANSFERASE 2"/>
    <property type="match status" value="1"/>
</dbReference>
<keyword evidence="6 12" id="KW-0328">Glycosyltransferase</keyword>
<feature type="transmembrane region" description="Helical" evidence="12">
    <location>
        <begin position="137"/>
        <end position="160"/>
    </location>
</feature>
<organism evidence="13 14">
    <name type="scientific">Meripilus lineatus</name>
    <dbReference type="NCBI Taxonomy" id="2056292"/>
    <lineage>
        <taxon>Eukaryota</taxon>
        <taxon>Fungi</taxon>
        <taxon>Dikarya</taxon>
        <taxon>Basidiomycota</taxon>
        <taxon>Agaricomycotina</taxon>
        <taxon>Agaricomycetes</taxon>
        <taxon>Polyporales</taxon>
        <taxon>Meripilaceae</taxon>
        <taxon>Meripilus</taxon>
    </lineage>
</organism>
<evidence type="ECO:0000256" key="2">
    <source>
        <dbReference type="ARBA" id="ARBA00004687"/>
    </source>
</evidence>
<feature type="transmembrane region" description="Helical" evidence="12">
    <location>
        <begin position="262"/>
        <end position="284"/>
    </location>
</feature>
<evidence type="ECO:0000256" key="7">
    <source>
        <dbReference type="ARBA" id="ARBA00022679"/>
    </source>
</evidence>
<name>A0AAD5YLD6_9APHY</name>
<keyword evidence="8 12" id="KW-0812">Transmembrane</keyword>
<protein>
    <recommendedName>
        <fullName evidence="4 12">GPI mannosyltransferase 2</fullName>
        <ecNumber evidence="12">2.4.1.-</ecNumber>
    </recommendedName>
</protein>
<dbReference type="GO" id="GO:0031501">
    <property type="term" value="C:mannosyltransferase complex"/>
    <property type="evidence" value="ECO:0007669"/>
    <property type="project" value="TreeGrafter"/>
</dbReference>
<dbReference type="Pfam" id="PF04188">
    <property type="entry name" value="Mannosyl_trans2"/>
    <property type="match status" value="1"/>
</dbReference>
<keyword evidence="11 12" id="KW-0472">Membrane</keyword>
<reference evidence="13" key="1">
    <citation type="submission" date="2022-07" db="EMBL/GenBank/DDBJ databases">
        <title>Genome Sequence of Physisporinus lineatus.</title>
        <authorList>
            <person name="Buettner E."/>
        </authorList>
    </citation>
    <scope>NUCLEOTIDE SEQUENCE</scope>
    <source>
        <strain evidence="13">VT162</strain>
    </source>
</reference>
<keyword evidence="7 12" id="KW-0808">Transferase</keyword>
<comment type="pathway">
    <text evidence="2 12">Glycolipid biosynthesis; glycosylphosphatidylinositol-anchor biosynthesis.</text>
</comment>
<evidence type="ECO:0000256" key="9">
    <source>
        <dbReference type="ARBA" id="ARBA00022824"/>
    </source>
</evidence>
<dbReference type="EC" id="2.4.1.-" evidence="12"/>
<dbReference type="GO" id="GO:0006506">
    <property type="term" value="P:GPI anchor biosynthetic process"/>
    <property type="evidence" value="ECO:0007669"/>
    <property type="project" value="UniProtKB-KW"/>
</dbReference>
<keyword evidence="14" id="KW-1185">Reference proteome</keyword>
<evidence type="ECO:0000256" key="11">
    <source>
        <dbReference type="ARBA" id="ARBA00023136"/>
    </source>
</evidence>
<dbReference type="AlphaFoldDB" id="A0AAD5YLD6"/>
<keyword evidence="10 12" id="KW-1133">Transmembrane helix</keyword>
<dbReference type="GO" id="GO:0000009">
    <property type="term" value="F:alpha-1,6-mannosyltransferase activity"/>
    <property type="evidence" value="ECO:0007669"/>
    <property type="project" value="InterPro"/>
</dbReference>
<sequence>MTHSPKANQGERNDVLLGMPSSDTVKRHLSSLRLFQFSSWALSLLLVYLASYLPQFDSSPEVIANLTPTDTTSDNLLLHALQRLPLLRWDAFYFGHIALRGYVYEQEWAFFPGISFVMRNSARLWNLIFARDLSAPLTWNGVLIGGFAATCFTQTAPTLYHLTLHHLGSPSAAYLTALLSLLSSSPATLRLVAYTEPFFTFFSYKGMLYCAKSQWFLASLSFALAGTFRSNGFMLGGFILYGLLIEPVLYRKRLPISHIIRAILYTSITFVPFISHQYNAYIAFCTQTSSPAPWCNNFPPFIYTYVQSKYWNVGFLRYWTLSQLPNFLMSAPVLVLLLYFSSYHILHTFVPQLIRLTSNVNLKKPSQKQTSRPKIHKVPSSPFLTPNLTPHAIHAFILTSALLFSAHTQIILRVAASMPFTYWAAAYLVVEKPFWGRLWVGWSLVWGAVSLVLWTTFLPPA</sequence>
<feature type="transmembrane region" description="Helical" evidence="12">
    <location>
        <begin position="327"/>
        <end position="346"/>
    </location>
</feature>
<dbReference type="EMBL" id="JANAWD010000020">
    <property type="protein sequence ID" value="KAJ3490905.1"/>
    <property type="molecule type" value="Genomic_DNA"/>
</dbReference>
<evidence type="ECO:0000256" key="10">
    <source>
        <dbReference type="ARBA" id="ARBA00022989"/>
    </source>
</evidence>
<evidence type="ECO:0000256" key="6">
    <source>
        <dbReference type="ARBA" id="ARBA00022676"/>
    </source>
</evidence>
<feature type="transmembrane region" description="Helical" evidence="12">
    <location>
        <begin position="172"/>
        <end position="194"/>
    </location>
</feature>
<evidence type="ECO:0000256" key="1">
    <source>
        <dbReference type="ARBA" id="ARBA00004477"/>
    </source>
</evidence>
<evidence type="ECO:0000256" key="4">
    <source>
        <dbReference type="ARBA" id="ARBA00013795"/>
    </source>
</evidence>
<dbReference type="Proteomes" id="UP001212997">
    <property type="component" value="Unassembled WGS sequence"/>
</dbReference>
<dbReference type="PANTHER" id="PTHR12468:SF2">
    <property type="entry name" value="GPI MANNOSYLTRANSFERASE 2"/>
    <property type="match status" value="1"/>
</dbReference>
<comment type="subcellular location">
    <subcellularLocation>
        <location evidence="1 12">Endoplasmic reticulum membrane</location>
        <topology evidence="1 12">Multi-pass membrane protein</topology>
    </subcellularLocation>
</comment>
<evidence type="ECO:0000256" key="3">
    <source>
        <dbReference type="ARBA" id="ARBA00008698"/>
    </source>
</evidence>
<evidence type="ECO:0000313" key="14">
    <source>
        <dbReference type="Proteomes" id="UP001212997"/>
    </source>
</evidence>
<dbReference type="InterPro" id="IPR007315">
    <property type="entry name" value="PIG-V/Gpi18"/>
</dbReference>
<comment type="caution">
    <text evidence="12">Lacks conserved residue(s) required for the propagation of feature annotation.</text>
</comment>
<dbReference type="GO" id="GO:0005789">
    <property type="term" value="C:endoplasmic reticulum membrane"/>
    <property type="evidence" value="ECO:0007669"/>
    <property type="project" value="UniProtKB-SubCell"/>
</dbReference>
<evidence type="ECO:0000256" key="8">
    <source>
        <dbReference type="ARBA" id="ARBA00022692"/>
    </source>
</evidence>
<evidence type="ECO:0000313" key="13">
    <source>
        <dbReference type="EMBL" id="KAJ3490905.1"/>
    </source>
</evidence>